<dbReference type="EMBL" id="SSMC01000001">
    <property type="protein sequence ID" value="THD69653.1"/>
    <property type="molecule type" value="Genomic_DNA"/>
</dbReference>
<proteinExistence type="predicted"/>
<evidence type="ECO:0000313" key="2">
    <source>
        <dbReference type="EMBL" id="THD69653.1"/>
    </source>
</evidence>
<evidence type="ECO:0000256" key="1">
    <source>
        <dbReference type="SAM" id="Phobius"/>
    </source>
</evidence>
<organism evidence="2 3">
    <name type="scientific">Robertkochia marina</name>
    <dbReference type="NCBI Taxonomy" id="1227945"/>
    <lineage>
        <taxon>Bacteria</taxon>
        <taxon>Pseudomonadati</taxon>
        <taxon>Bacteroidota</taxon>
        <taxon>Flavobacteriia</taxon>
        <taxon>Flavobacteriales</taxon>
        <taxon>Flavobacteriaceae</taxon>
        <taxon>Robertkochia</taxon>
    </lineage>
</organism>
<comment type="caution">
    <text evidence="2">The sequence shown here is derived from an EMBL/GenBank/DDBJ whole genome shotgun (WGS) entry which is preliminary data.</text>
</comment>
<keyword evidence="3" id="KW-1185">Reference proteome</keyword>
<sequence>MSHRRKVFQEATLSSNCPECYASNSLLFTVYQKEIENFWFYKLSTDLSEDITCKKCETPIYPVRYTDDLERVKAFYLKSMGKPKQVFRIKKTAYLVIILLLLAATASWFVWQQPELFTAAP</sequence>
<feature type="transmembrane region" description="Helical" evidence="1">
    <location>
        <begin position="92"/>
        <end position="111"/>
    </location>
</feature>
<dbReference type="Proteomes" id="UP000305939">
    <property type="component" value="Unassembled WGS sequence"/>
</dbReference>
<keyword evidence="1" id="KW-0812">Transmembrane</keyword>
<gene>
    <name evidence="2" type="ORF">E7Z59_04820</name>
</gene>
<accession>A0A4S3M3K1</accession>
<name>A0A4S3M3K1_9FLAO</name>
<dbReference type="OrthoDB" id="1139350at2"/>
<keyword evidence="1" id="KW-1133">Transmembrane helix</keyword>
<reference evidence="2 3" key="1">
    <citation type="submission" date="2019-04" db="EMBL/GenBank/DDBJ databases">
        <title>Draft genome sequence of Robertkochia marina CC-AMO-30D.</title>
        <authorList>
            <person name="Hameed A."/>
            <person name="Lin S.-Y."/>
            <person name="Shahina M."/>
            <person name="Lai W.-A."/>
            <person name="Young C.-C."/>
        </authorList>
    </citation>
    <scope>NUCLEOTIDE SEQUENCE [LARGE SCALE GENOMIC DNA]</scope>
    <source>
        <strain evidence="2 3">CC-AMO-30D</strain>
    </source>
</reference>
<dbReference type="AlphaFoldDB" id="A0A4S3M3K1"/>
<keyword evidence="1" id="KW-0472">Membrane</keyword>
<protein>
    <submittedName>
        <fullName evidence="2">Uncharacterized protein</fullName>
    </submittedName>
</protein>
<dbReference type="RefSeq" id="WP_136335143.1">
    <property type="nucleotide sequence ID" value="NZ_QXMP01000002.1"/>
</dbReference>
<evidence type="ECO:0000313" key="3">
    <source>
        <dbReference type="Proteomes" id="UP000305939"/>
    </source>
</evidence>